<reference evidence="2" key="3">
    <citation type="journal article" date="2018" name="Nature">
        <title>A major lineage of non-tailed dsDNA viruses as unrecognized killers of marine bacteria.</title>
        <authorList>
            <person name="Kauffman K.M."/>
            <person name="Hussain F.A."/>
            <person name="Yang J."/>
            <person name="Arevalo P."/>
            <person name="Brown J.M."/>
            <person name="Chang W.K."/>
            <person name="VanInsberghe D."/>
            <person name="Elsherbini J."/>
            <person name="Sharma R.S."/>
            <person name="Cutler M.B."/>
            <person name="Kelly L."/>
            <person name="Polz M.F."/>
        </authorList>
    </citation>
    <scope>NUCLEOTIDE SEQUENCE</scope>
    <source>
        <strain evidence="2">10N.222.48.A2</strain>
    </source>
</reference>
<keyword evidence="2" id="KW-0808">Transferase</keyword>
<dbReference type="Pfam" id="PF08242">
    <property type="entry name" value="Methyltransf_12"/>
    <property type="match status" value="1"/>
</dbReference>
<dbReference type="Proteomes" id="UP000235579">
    <property type="component" value="Unassembled WGS sequence"/>
</dbReference>
<organism evidence="2 4">
    <name type="scientific">Vibrio tasmaniensis</name>
    <dbReference type="NCBI Taxonomy" id="212663"/>
    <lineage>
        <taxon>Bacteria</taxon>
        <taxon>Pseudomonadati</taxon>
        <taxon>Pseudomonadota</taxon>
        <taxon>Gammaproteobacteria</taxon>
        <taxon>Vibrionales</taxon>
        <taxon>Vibrionaceae</taxon>
        <taxon>Vibrio</taxon>
    </lineage>
</organism>
<gene>
    <name evidence="2" type="ORF">BCS92_07475</name>
    <name evidence="3" type="ORF">FC057_21095</name>
</gene>
<reference evidence="4" key="1">
    <citation type="submission" date="2016-07" db="EMBL/GenBank/DDBJ databases">
        <title>Nontailed viruses are major unrecognized killers of bacteria in the ocean.</title>
        <authorList>
            <person name="Kauffman K."/>
            <person name="Hussain F."/>
            <person name="Yang J."/>
            <person name="Arevalo P."/>
            <person name="Brown J."/>
            <person name="Cutler M."/>
            <person name="Kelly L."/>
            <person name="Polz M.F."/>
        </authorList>
    </citation>
    <scope>NUCLEOTIDE SEQUENCE [LARGE SCALE GENOMIC DNA]</scope>
    <source>
        <strain evidence="4">10N.222.48.A2</strain>
    </source>
</reference>
<dbReference type="AlphaFoldDB" id="A0A2N7NM81"/>
<evidence type="ECO:0000313" key="3">
    <source>
        <dbReference type="EMBL" id="TKG28693.1"/>
    </source>
</evidence>
<dbReference type="GO" id="GO:0008168">
    <property type="term" value="F:methyltransferase activity"/>
    <property type="evidence" value="ECO:0007669"/>
    <property type="project" value="UniProtKB-KW"/>
</dbReference>
<name>A0A2N7NM81_9VIBR</name>
<dbReference type="RefSeq" id="WP_009847945.1">
    <property type="nucleotide sequence ID" value="NZ_MDBP01000031.1"/>
</dbReference>
<dbReference type="InterPro" id="IPR029063">
    <property type="entry name" value="SAM-dependent_MTases_sf"/>
</dbReference>
<protein>
    <submittedName>
        <fullName evidence="2 3">SAM-dependent methyltransferase</fullName>
    </submittedName>
</protein>
<dbReference type="SUPFAM" id="SSF53335">
    <property type="entry name" value="S-adenosyl-L-methionine-dependent methyltransferases"/>
    <property type="match status" value="1"/>
</dbReference>
<sequence length="209" mass="24572">MKNQHLTIMKHYEKCLDLYGDTHLGVDWPNKEDARLRYAIMKDLIVQEDLNSRISLLDFGCGASHFFEYLKDVELNNVDYSGLDISRKFVTLSKEKFPGNSYYCVDILNNDTELPQFDYAILNGVFTEKCDLSFEEMLSFFKAVLTRVFAKVNIGMAFNVMSKNVDWERDDLFHLSLDLLTEFLSKNVSRKYIIRNDYGLYEYTVYVYK</sequence>
<dbReference type="Gene3D" id="3.40.50.150">
    <property type="entry name" value="Vaccinia Virus protein VP39"/>
    <property type="match status" value="1"/>
</dbReference>
<evidence type="ECO:0000313" key="5">
    <source>
        <dbReference type="Proteomes" id="UP000308018"/>
    </source>
</evidence>
<comment type="caution">
    <text evidence="2">The sequence shown here is derived from an EMBL/GenBank/DDBJ whole genome shotgun (WGS) entry which is preliminary data.</text>
</comment>
<dbReference type="EMBL" id="SYVV01000039">
    <property type="protein sequence ID" value="TKG28693.1"/>
    <property type="molecule type" value="Genomic_DNA"/>
</dbReference>
<dbReference type="InterPro" id="IPR013217">
    <property type="entry name" value="Methyltransf_12"/>
</dbReference>
<proteinExistence type="predicted"/>
<dbReference type="EMBL" id="MDBP01000031">
    <property type="protein sequence ID" value="PMP16972.1"/>
    <property type="molecule type" value="Genomic_DNA"/>
</dbReference>
<evidence type="ECO:0000313" key="4">
    <source>
        <dbReference type="Proteomes" id="UP000235579"/>
    </source>
</evidence>
<reference evidence="2" key="2">
    <citation type="submission" date="2016-07" db="EMBL/GenBank/DDBJ databases">
        <authorList>
            <person name="Wan K."/>
            <person name="Booth B."/>
            <person name="Spirohn K."/>
            <person name="Hao T."/>
            <person name="Hu Y."/>
            <person name="Calderwood M."/>
            <person name="Hill D."/>
            <person name="Mohr S."/>
            <person name="Vidal M."/>
            <person name="Celniker S."/>
            <person name="Perrimon N."/>
        </authorList>
    </citation>
    <scope>NUCLEOTIDE SEQUENCE</scope>
    <source>
        <strain evidence="2">10N.222.48.A2</strain>
    </source>
</reference>
<accession>A0A2N7NM81</accession>
<feature type="domain" description="Methyltransferase type 12" evidence="1">
    <location>
        <begin position="57"/>
        <end position="128"/>
    </location>
</feature>
<dbReference type="Proteomes" id="UP000308018">
    <property type="component" value="Unassembled WGS sequence"/>
</dbReference>
<dbReference type="GO" id="GO:0032259">
    <property type="term" value="P:methylation"/>
    <property type="evidence" value="ECO:0007669"/>
    <property type="project" value="UniProtKB-KW"/>
</dbReference>
<keyword evidence="2" id="KW-0489">Methyltransferase</keyword>
<evidence type="ECO:0000259" key="1">
    <source>
        <dbReference type="Pfam" id="PF08242"/>
    </source>
</evidence>
<evidence type="ECO:0000313" key="2">
    <source>
        <dbReference type="EMBL" id="PMP16972.1"/>
    </source>
</evidence>
<reference evidence="3 5" key="4">
    <citation type="submission" date="2019-04" db="EMBL/GenBank/DDBJ databases">
        <title>A reverse ecology approach based on a biological definition of microbial populations.</title>
        <authorList>
            <person name="Arevalo P."/>
            <person name="Vaninsberghe D."/>
            <person name="Elsherbini J."/>
            <person name="Gore J."/>
            <person name="Polz M."/>
        </authorList>
    </citation>
    <scope>NUCLEOTIDE SEQUENCE [LARGE SCALE GENOMIC DNA]</scope>
    <source>
        <strain evidence="3 5">10N.222.45.A8</strain>
    </source>
</reference>